<dbReference type="RefSeq" id="WP_054287823.1">
    <property type="nucleotide sequence ID" value="NZ_CP012752.1"/>
</dbReference>
<protein>
    <submittedName>
        <fullName evidence="1">Uncharacterized protein</fullName>
    </submittedName>
</protein>
<reference evidence="1 2" key="1">
    <citation type="submission" date="2015-07" db="EMBL/GenBank/DDBJ databases">
        <title>Genome sequencing of Kibdelosporangium phytohabitans.</title>
        <authorList>
            <person name="Qin S."/>
            <person name="Xing K."/>
        </authorList>
    </citation>
    <scope>NUCLEOTIDE SEQUENCE [LARGE SCALE GENOMIC DNA]</scope>
    <source>
        <strain evidence="1 2">KLBMP1111</strain>
    </source>
</reference>
<dbReference type="KEGG" id="kphy:AOZ06_01945"/>
<sequence length="134" mass="14500">MNTSGEFYGTFGVLREHLTVHELPETASIDVCRHLLDGMVVTVQIGASGLADVAAGLVVWADTLTRVRCVVWRASGCSVHLQVHGRLPDETPVMVFSGTNYDAEVFGPDLAVGERRTILLGLLREWAAPQEVVA</sequence>
<dbReference type="EMBL" id="CP012752">
    <property type="protein sequence ID" value="ALG05844.1"/>
    <property type="molecule type" value="Genomic_DNA"/>
</dbReference>
<evidence type="ECO:0000313" key="2">
    <source>
        <dbReference type="Proteomes" id="UP000063699"/>
    </source>
</evidence>
<dbReference type="AlphaFoldDB" id="A0A0N9HVA4"/>
<proteinExistence type="predicted"/>
<gene>
    <name evidence="1" type="ORF">AOZ06_01945</name>
</gene>
<name>A0A0N9HVA4_9PSEU</name>
<accession>A0A0N9HVA4</accession>
<evidence type="ECO:0000313" key="1">
    <source>
        <dbReference type="EMBL" id="ALG05844.1"/>
    </source>
</evidence>
<dbReference type="Proteomes" id="UP000063699">
    <property type="component" value="Chromosome"/>
</dbReference>
<organism evidence="1 2">
    <name type="scientific">Kibdelosporangium phytohabitans</name>
    <dbReference type="NCBI Taxonomy" id="860235"/>
    <lineage>
        <taxon>Bacteria</taxon>
        <taxon>Bacillati</taxon>
        <taxon>Actinomycetota</taxon>
        <taxon>Actinomycetes</taxon>
        <taxon>Pseudonocardiales</taxon>
        <taxon>Pseudonocardiaceae</taxon>
        <taxon>Kibdelosporangium</taxon>
    </lineage>
</organism>
<dbReference type="STRING" id="860235.AOZ06_01945"/>
<keyword evidence="2" id="KW-1185">Reference proteome</keyword>
<dbReference type="OrthoDB" id="3686984at2"/>